<organism evidence="2 3">
    <name type="scientific">Giesbergeria sinuosa</name>
    <dbReference type="NCBI Taxonomy" id="80883"/>
    <lineage>
        <taxon>Bacteria</taxon>
        <taxon>Pseudomonadati</taxon>
        <taxon>Pseudomonadota</taxon>
        <taxon>Betaproteobacteria</taxon>
        <taxon>Burkholderiales</taxon>
        <taxon>Comamonadaceae</taxon>
        <taxon>Giesbergeria</taxon>
    </lineage>
</organism>
<gene>
    <name evidence="2" type="ORF">ACFO6X_13700</name>
</gene>
<feature type="region of interest" description="Disordered" evidence="1">
    <location>
        <begin position="49"/>
        <end position="69"/>
    </location>
</feature>
<protein>
    <submittedName>
        <fullName evidence="2">Uncharacterized protein</fullName>
    </submittedName>
</protein>
<accession>A0ABV9QEL6</accession>
<evidence type="ECO:0000313" key="2">
    <source>
        <dbReference type="EMBL" id="MFC4790036.1"/>
    </source>
</evidence>
<feature type="compositionally biased region" description="Low complexity" evidence="1">
    <location>
        <begin position="52"/>
        <end position="69"/>
    </location>
</feature>
<evidence type="ECO:0000313" key="3">
    <source>
        <dbReference type="Proteomes" id="UP001596001"/>
    </source>
</evidence>
<dbReference type="RefSeq" id="WP_382433999.1">
    <property type="nucleotide sequence ID" value="NZ_JBHSHJ010000013.1"/>
</dbReference>
<comment type="caution">
    <text evidence="2">The sequence shown here is derived from an EMBL/GenBank/DDBJ whole genome shotgun (WGS) entry which is preliminary data.</text>
</comment>
<keyword evidence="3" id="KW-1185">Reference proteome</keyword>
<proteinExistence type="predicted"/>
<dbReference type="EMBL" id="JBHSHJ010000013">
    <property type="protein sequence ID" value="MFC4790036.1"/>
    <property type="molecule type" value="Genomic_DNA"/>
</dbReference>
<sequence length="199" mass="20649">MSKAIGVGAGAGVLVLCALGVWQQGQPGLRGVSVPAHRVEGMAVVPTPMADTTYTAPDKTTTNPTTTTGQETISGAPSAVAYTAAQASAGTAVPNQTNDTVLKAQLDGLSAPGRHPSPLEMDQWLAKLQQSQGKEALGAVDVNTLRHNLQATARLHALTQQLLPLAQNPTVENNQKLQLLVAEIQQVQGALRTDVLAPK</sequence>
<reference evidence="3" key="1">
    <citation type="journal article" date="2019" name="Int. J. Syst. Evol. Microbiol.">
        <title>The Global Catalogue of Microorganisms (GCM) 10K type strain sequencing project: providing services to taxonomists for standard genome sequencing and annotation.</title>
        <authorList>
            <consortium name="The Broad Institute Genomics Platform"/>
            <consortium name="The Broad Institute Genome Sequencing Center for Infectious Disease"/>
            <person name="Wu L."/>
            <person name="Ma J."/>
        </authorList>
    </citation>
    <scope>NUCLEOTIDE SEQUENCE [LARGE SCALE GENOMIC DNA]</scope>
    <source>
        <strain evidence="3">CCUG 49452</strain>
    </source>
</reference>
<dbReference type="Proteomes" id="UP001596001">
    <property type="component" value="Unassembled WGS sequence"/>
</dbReference>
<evidence type="ECO:0000256" key="1">
    <source>
        <dbReference type="SAM" id="MobiDB-lite"/>
    </source>
</evidence>
<name>A0ABV9QEL6_9BURK</name>